<feature type="compositionally biased region" description="Basic and acidic residues" evidence="1">
    <location>
        <begin position="51"/>
        <end position="67"/>
    </location>
</feature>
<proteinExistence type="predicted"/>
<sequence>MEEATMSDRSTTAKPVALDETQQLRTAEKVDRPATHFDGPHDVATDSELSEGQKREALDTLEQDARQLSDAAAEGMSGGERSNLDDVLDAKAGLAGTRKDAAQLAEGWTDRLAPLIRKHPASSLAAAAIAGICLGMSIRR</sequence>
<gene>
    <name evidence="2" type="ORF">GCM10011320_46870</name>
</gene>
<keyword evidence="3" id="KW-1185">Reference proteome</keyword>
<reference evidence="2" key="2">
    <citation type="submission" date="2020-09" db="EMBL/GenBank/DDBJ databases">
        <authorList>
            <person name="Sun Q."/>
            <person name="Zhou Y."/>
        </authorList>
    </citation>
    <scope>NUCLEOTIDE SEQUENCE</scope>
    <source>
        <strain evidence="2">CGMCC 1.3617</strain>
    </source>
</reference>
<name>A0A917NVY6_9PROT</name>
<protein>
    <recommendedName>
        <fullName evidence="4">DUF883 domain-containing protein</fullName>
    </recommendedName>
</protein>
<dbReference type="AlphaFoldDB" id="A0A917NVY6"/>
<feature type="compositionally biased region" description="Basic and acidic residues" evidence="1">
    <location>
        <begin position="26"/>
        <end position="44"/>
    </location>
</feature>
<evidence type="ECO:0000313" key="2">
    <source>
        <dbReference type="EMBL" id="GGJ33745.1"/>
    </source>
</evidence>
<dbReference type="Proteomes" id="UP000661507">
    <property type="component" value="Unassembled WGS sequence"/>
</dbReference>
<evidence type="ECO:0008006" key="4">
    <source>
        <dbReference type="Google" id="ProtNLM"/>
    </source>
</evidence>
<accession>A0A917NVY6</accession>
<evidence type="ECO:0000313" key="3">
    <source>
        <dbReference type="Proteomes" id="UP000661507"/>
    </source>
</evidence>
<organism evidence="2 3">
    <name type="scientific">Neoroseomonas lacus</name>
    <dbReference type="NCBI Taxonomy" id="287609"/>
    <lineage>
        <taxon>Bacteria</taxon>
        <taxon>Pseudomonadati</taxon>
        <taxon>Pseudomonadota</taxon>
        <taxon>Alphaproteobacteria</taxon>
        <taxon>Acetobacterales</taxon>
        <taxon>Acetobacteraceae</taxon>
        <taxon>Neoroseomonas</taxon>
    </lineage>
</organism>
<feature type="region of interest" description="Disordered" evidence="1">
    <location>
        <begin position="1"/>
        <end position="84"/>
    </location>
</feature>
<dbReference type="EMBL" id="BMKW01000012">
    <property type="protein sequence ID" value="GGJ33745.1"/>
    <property type="molecule type" value="Genomic_DNA"/>
</dbReference>
<comment type="caution">
    <text evidence="2">The sequence shown here is derived from an EMBL/GenBank/DDBJ whole genome shotgun (WGS) entry which is preliminary data.</text>
</comment>
<reference evidence="2" key="1">
    <citation type="journal article" date="2014" name="Int. J. Syst. Evol. Microbiol.">
        <title>Complete genome sequence of Corynebacterium casei LMG S-19264T (=DSM 44701T), isolated from a smear-ripened cheese.</title>
        <authorList>
            <consortium name="US DOE Joint Genome Institute (JGI-PGF)"/>
            <person name="Walter F."/>
            <person name="Albersmeier A."/>
            <person name="Kalinowski J."/>
            <person name="Ruckert C."/>
        </authorList>
    </citation>
    <scope>NUCLEOTIDE SEQUENCE</scope>
    <source>
        <strain evidence="2">CGMCC 1.3617</strain>
    </source>
</reference>
<evidence type="ECO:0000256" key="1">
    <source>
        <dbReference type="SAM" id="MobiDB-lite"/>
    </source>
</evidence>